<keyword evidence="5" id="KW-0460">Magnesium</keyword>
<sequence>MIVDEYGTYIHKKSNRFIFVDKTEKLLKKGFSADKVSQILIYKGAAVTADAIELAVKKGIDIVYLDRLGKPFARTYSCKQENSATVQRYQARAYDDGKGIFLMSFMIGAKIRNQAYFLKSLAKNRGDERLAGQAKRIMSLSEKIKERAEEWGYIEEARESLFGIEGEASRIYFQALSNILPGTVYSGTRTKQPPGDLFNAMLSYGYGILYT</sequence>
<evidence type="ECO:0000256" key="1">
    <source>
        <dbReference type="ARBA" id="ARBA00022722"/>
    </source>
</evidence>
<dbReference type="GO" id="GO:0043571">
    <property type="term" value="P:maintenance of CRISPR repeat elements"/>
    <property type="evidence" value="ECO:0007669"/>
    <property type="project" value="InterPro"/>
</dbReference>
<keyword evidence="2" id="KW-0479">Metal-binding</keyword>
<protein>
    <submittedName>
        <fullName evidence="9">CRISPR-associated endonuclease Cas1</fullName>
    </submittedName>
</protein>
<gene>
    <name evidence="9" type="ORF">MCM1_2476</name>
</gene>
<reference evidence="10" key="1">
    <citation type="submission" date="2014-06" db="EMBL/GenBank/DDBJ databases">
        <title>The complete genome sequence of Methanosarcina barkeri CM1.</title>
        <authorList>
            <consortium name="Pastoral Greenhouse Gas Research Consortium"/>
            <person name="Lambie S.C."/>
            <person name="Leahy S.C."/>
            <person name="Kelly W.J."/>
            <person name="Li D."/>
            <person name="Reilly K."/>
            <person name="Attwood G.T."/>
            <person name="Altermann E."/>
        </authorList>
    </citation>
    <scope>NUCLEOTIDE SEQUENCE [LARGE SCALE GENOMIC DNA]</scope>
    <source>
        <strain evidence="10">CM1</strain>
    </source>
</reference>
<evidence type="ECO:0000256" key="7">
    <source>
        <dbReference type="ARBA" id="ARBA00023125"/>
    </source>
</evidence>
<organism evidence="9 10">
    <name type="scientific">Methanosarcina barkeri CM1</name>
    <dbReference type="NCBI Taxonomy" id="796385"/>
    <lineage>
        <taxon>Archaea</taxon>
        <taxon>Methanobacteriati</taxon>
        <taxon>Methanobacteriota</taxon>
        <taxon>Stenosarchaea group</taxon>
        <taxon>Methanomicrobia</taxon>
        <taxon>Methanosarcinales</taxon>
        <taxon>Methanosarcinaceae</taxon>
        <taxon>Methanosarcina</taxon>
    </lineage>
</organism>
<dbReference type="InterPro" id="IPR042211">
    <property type="entry name" value="CRISPR-assoc_Cas1_N"/>
</dbReference>
<dbReference type="InterPro" id="IPR002729">
    <property type="entry name" value="CRISPR-assoc_Cas1"/>
</dbReference>
<evidence type="ECO:0000256" key="8">
    <source>
        <dbReference type="ARBA" id="ARBA00023211"/>
    </source>
</evidence>
<evidence type="ECO:0000256" key="3">
    <source>
        <dbReference type="ARBA" id="ARBA00022759"/>
    </source>
</evidence>
<accession>A0A0G3CBV5</accession>
<proteinExistence type="predicted"/>
<dbReference type="InterPro" id="IPR042206">
    <property type="entry name" value="CRISPR-assoc_Cas1_C"/>
</dbReference>
<dbReference type="Gene3D" id="3.100.10.20">
    <property type="entry name" value="CRISPR-associated endonuclease Cas1, N-terminal domain"/>
    <property type="match status" value="1"/>
</dbReference>
<reference evidence="9 10" key="2">
    <citation type="journal article" date="2015" name="Stand. Genomic Sci.">
        <title>The complete genome sequence of the rumen methanogen Methanosarcina barkeri CM1.</title>
        <authorList>
            <person name="Lambie S.C."/>
            <person name="Kelly W.J."/>
            <person name="Leahy S.C."/>
            <person name="Li D."/>
            <person name="Reilly K."/>
            <person name="McAllister T.A."/>
            <person name="Valle E.R."/>
            <person name="Attwood G.T."/>
            <person name="Altermann E."/>
        </authorList>
    </citation>
    <scope>NUCLEOTIDE SEQUENCE [LARGE SCALE GENOMIC DNA]</scope>
    <source>
        <strain evidence="9 10">CM1</strain>
    </source>
</reference>
<dbReference type="InterPro" id="IPR050646">
    <property type="entry name" value="Cas1"/>
</dbReference>
<dbReference type="GO" id="GO:0051607">
    <property type="term" value="P:defense response to virus"/>
    <property type="evidence" value="ECO:0007669"/>
    <property type="project" value="UniProtKB-KW"/>
</dbReference>
<keyword evidence="3 9" id="KW-0255">Endonuclease</keyword>
<dbReference type="Pfam" id="PF01867">
    <property type="entry name" value="Cas_Cas1"/>
    <property type="match status" value="1"/>
</dbReference>
<dbReference type="CDD" id="cd09634">
    <property type="entry name" value="Cas1_I-II-III"/>
    <property type="match status" value="1"/>
</dbReference>
<keyword evidence="6" id="KW-0051">Antiviral defense</keyword>
<evidence type="ECO:0000256" key="5">
    <source>
        <dbReference type="ARBA" id="ARBA00022842"/>
    </source>
</evidence>
<dbReference type="PATRIC" id="fig|796385.3.peg.3046"/>
<evidence type="ECO:0000256" key="6">
    <source>
        <dbReference type="ARBA" id="ARBA00023118"/>
    </source>
</evidence>
<evidence type="ECO:0000256" key="2">
    <source>
        <dbReference type="ARBA" id="ARBA00022723"/>
    </source>
</evidence>
<keyword evidence="8" id="KW-0464">Manganese</keyword>
<name>A0A0G3CBV5_METBA</name>
<dbReference type="PANTHER" id="PTHR34353">
    <property type="entry name" value="CRISPR-ASSOCIATED ENDONUCLEASE CAS1 1"/>
    <property type="match status" value="1"/>
</dbReference>
<dbReference type="AlphaFoldDB" id="A0A0G3CBV5"/>
<evidence type="ECO:0000313" key="9">
    <source>
        <dbReference type="EMBL" id="AKJ39491.1"/>
    </source>
</evidence>
<dbReference type="GO" id="GO:0046872">
    <property type="term" value="F:metal ion binding"/>
    <property type="evidence" value="ECO:0007669"/>
    <property type="project" value="UniProtKB-KW"/>
</dbReference>
<dbReference type="GO" id="GO:0003677">
    <property type="term" value="F:DNA binding"/>
    <property type="evidence" value="ECO:0007669"/>
    <property type="project" value="UniProtKB-KW"/>
</dbReference>
<evidence type="ECO:0000256" key="4">
    <source>
        <dbReference type="ARBA" id="ARBA00022801"/>
    </source>
</evidence>
<dbReference type="Proteomes" id="UP000035331">
    <property type="component" value="Chromosome"/>
</dbReference>
<keyword evidence="4" id="KW-0378">Hydrolase</keyword>
<dbReference type="NCBIfam" id="TIGR00287">
    <property type="entry name" value="cas1"/>
    <property type="match status" value="1"/>
</dbReference>
<keyword evidence="7" id="KW-0238">DNA-binding</keyword>
<dbReference type="Gene3D" id="1.20.120.920">
    <property type="entry name" value="CRISPR-associated endonuclease Cas1, C-terminal domain"/>
    <property type="match status" value="1"/>
</dbReference>
<dbReference type="GO" id="GO:0016787">
    <property type="term" value="F:hydrolase activity"/>
    <property type="evidence" value="ECO:0007669"/>
    <property type="project" value="UniProtKB-KW"/>
</dbReference>
<dbReference type="GO" id="GO:0004519">
    <property type="term" value="F:endonuclease activity"/>
    <property type="evidence" value="ECO:0007669"/>
    <property type="project" value="UniProtKB-KW"/>
</dbReference>
<dbReference type="PANTHER" id="PTHR34353:SF2">
    <property type="entry name" value="CRISPR-ASSOCIATED ENDONUCLEASE CAS1 1"/>
    <property type="match status" value="1"/>
</dbReference>
<evidence type="ECO:0000313" key="10">
    <source>
        <dbReference type="Proteomes" id="UP000035331"/>
    </source>
</evidence>
<dbReference type="EMBL" id="CP008746">
    <property type="protein sequence ID" value="AKJ39491.1"/>
    <property type="molecule type" value="Genomic_DNA"/>
</dbReference>
<keyword evidence="1" id="KW-0540">Nuclease</keyword>